<protein>
    <recommendedName>
        <fullName evidence="1">Integrase catalytic domain-containing protein</fullName>
    </recommendedName>
</protein>
<evidence type="ECO:0000313" key="3">
    <source>
        <dbReference type="Proteomes" id="UP000233551"/>
    </source>
</evidence>
<accession>A0A2I0K9S2</accession>
<feature type="non-terminal residue" evidence="2">
    <location>
        <position position="1"/>
    </location>
</feature>
<dbReference type="InterPro" id="IPR012337">
    <property type="entry name" value="RNaseH-like_sf"/>
</dbReference>
<organism evidence="2 3">
    <name type="scientific">Punica granatum</name>
    <name type="common">Pomegranate</name>
    <dbReference type="NCBI Taxonomy" id="22663"/>
    <lineage>
        <taxon>Eukaryota</taxon>
        <taxon>Viridiplantae</taxon>
        <taxon>Streptophyta</taxon>
        <taxon>Embryophyta</taxon>
        <taxon>Tracheophyta</taxon>
        <taxon>Spermatophyta</taxon>
        <taxon>Magnoliopsida</taxon>
        <taxon>eudicotyledons</taxon>
        <taxon>Gunneridae</taxon>
        <taxon>Pentapetalae</taxon>
        <taxon>rosids</taxon>
        <taxon>malvids</taxon>
        <taxon>Myrtales</taxon>
        <taxon>Lythraceae</taxon>
        <taxon>Punica</taxon>
    </lineage>
</organism>
<dbReference type="Gene3D" id="3.30.420.10">
    <property type="entry name" value="Ribonuclease H-like superfamily/Ribonuclease H"/>
    <property type="match status" value="1"/>
</dbReference>
<dbReference type="PROSITE" id="PS50994">
    <property type="entry name" value="INTEGRASE"/>
    <property type="match status" value="1"/>
</dbReference>
<dbReference type="InterPro" id="IPR050951">
    <property type="entry name" value="Retrovirus_Pol_polyprotein"/>
</dbReference>
<dbReference type="STRING" id="22663.A0A2I0K9S2"/>
<dbReference type="PANTHER" id="PTHR37984">
    <property type="entry name" value="PROTEIN CBG26694"/>
    <property type="match status" value="1"/>
</dbReference>
<evidence type="ECO:0000259" key="1">
    <source>
        <dbReference type="PROSITE" id="PS50994"/>
    </source>
</evidence>
<gene>
    <name evidence="2" type="ORF">CRG98_014333</name>
</gene>
<dbReference type="EMBL" id="PGOL01000761">
    <property type="protein sequence ID" value="PKI65295.1"/>
    <property type="molecule type" value="Genomic_DNA"/>
</dbReference>
<dbReference type="InterPro" id="IPR001584">
    <property type="entry name" value="Integrase_cat-core"/>
</dbReference>
<sequence length="254" mass="28979">INLNVDAQELVQKCRSYQKFARSTGAPPSKLTPIPKACPFSTWGINTVGLLSPASRARKFVIVATDYFFKCVEVEAVTSINERAIIKFFTSLISRFCVPHALVLDNGAQFAGKELGRFYNDLQIEQRFASLGGSWTCELYNVIWSYKTTLMVATNEIPFSLVYGSKAVLLAKIGLHTYRVEIYNESFNDYRRAKELDTLEERRLEAADSMACAREAAAKYFNRKVKTRQFAVGDWVLRKNEFTRLVWRNKLTPK</sequence>
<dbReference type="GO" id="GO:0015074">
    <property type="term" value="P:DNA integration"/>
    <property type="evidence" value="ECO:0007669"/>
    <property type="project" value="InterPro"/>
</dbReference>
<proteinExistence type="predicted"/>
<dbReference type="InterPro" id="IPR036397">
    <property type="entry name" value="RNaseH_sf"/>
</dbReference>
<name>A0A2I0K9S2_PUNGR</name>
<comment type="caution">
    <text evidence="2">The sequence shown here is derived from an EMBL/GenBank/DDBJ whole genome shotgun (WGS) entry which is preliminary data.</text>
</comment>
<dbReference type="Proteomes" id="UP000233551">
    <property type="component" value="Unassembled WGS sequence"/>
</dbReference>
<evidence type="ECO:0000313" key="2">
    <source>
        <dbReference type="EMBL" id="PKI65295.1"/>
    </source>
</evidence>
<reference evidence="2 3" key="1">
    <citation type="submission" date="2017-11" db="EMBL/GenBank/DDBJ databases">
        <title>De-novo sequencing of pomegranate (Punica granatum L.) genome.</title>
        <authorList>
            <person name="Akparov Z."/>
            <person name="Amiraslanov A."/>
            <person name="Hajiyeva S."/>
            <person name="Abbasov M."/>
            <person name="Kaur K."/>
            <person name="Hamwieh A."/>
            <person name="Solovyev V."/>
            <person name="Salamov A."/>
            <person name="Braich B."/>
            <person name="Kosarev P."/>
            <person name="Mahmoud A."/>
            <person name="Hajiyev E."/>
            <person name="Babayeva S."/>
            <person name="Izzatullayeva V."/>
            <person name="Mammadov A."/>
            <person name="Mammadov A."/>
            <person name="Sharifova S."/>
            <person name="Ojaghi J."/>
            <person name="Eynullazada K."/>
            <person name="Bayramov B."/>
            <person name="Abdulazimova A."/>
            <person name="Shahmuradov I."/>
        </authorList>
    </citation>
    <scope>NUCLEOTIDE SEQUENCE [LARGE SCALE GENOMIC DNA]</scope>
    <source>
        <strain evidence="3">cv. AG2017</strain>
        <tissue evidence="2">Leaf</tissue>
    </source>
</reference>
<feature type="domain" description="Integrase catalytic" evidence="1">
    <location>
        <begin position="35"/>
        <end position="125"/>
    </location>
</feature>
<dbReference type="GO" id="GO:0003676">
    <property type="term" value="F:nucleic acid binding"/>
    <property type="evidence" value="ECO:0007669"/>
    <property type="project" value="InterPro"/>
</dbReference>
<keyword evidence="3" id="KW-1185">Reference proteome</keyword>
<dbReference type="PANTHER" id="PTHR37984:SF5">
    <property type="entry name" value="PROTEIN NYNRIN-LIKE"/>
    <property type="match status" value="1"/>
</dbReference>
<dbReference type="SUPFAM" id="SSF53098">
    <property type="entry name" value="Ribonuclease H-like"/>
    <property type="match status" value="1"/>
</dbReference>
<dbReference type="AlphaFoldDB" id="A0A2I0K9S2"/>